<keyword evidence="4" id="KW-1185">Reference proteome</keyword>
<dbReference type="Gene3D" id="1.10.260.40">
    <property type="entry name" value="lambda repressor-like DNA-binding domains"/>
    <property type="match status" value="1"/>
</dbReference>
<dbReference type="InterPro" id="IPR011990">
    <property type="entry name" value="TPR-like_helical_dom_sf"/>
</dbReference>
<gene>
    <name evidence="3" type="ORF">CF165_47460</name>
</gene>
<evidence type="ECO:0000259" key="2">
    <source>
        <dbReference type="PROSITE" id="PS50943"/>
    </source>
</evidence>
<evidence type="ECO:0000256" key="1">
    <source>
        <dbReference type="SAM" id="MobiDB-lite"/>
    </source>
</evidence>
<dbReference type="InterPro" id="IPR002182">
    <property type="entry name" value="NB-ARC"/>
</dbReference>
<dbReference type="Proteomes" id="UP000215199">
    <property type="component" value="Unassembled WGS sequence"/>
</dbReference>
<dbReference type="InterPro" id="IPR027417">
    <property type="entry name" value="P-loop_NTPase"/>
</dbReference>
<reference evidence="4" key="1">
    <citation type="submission" date="2017-07" db="EMBL/GenBank/DDBJ databases">
        <title>Comparative genome mining reveals phylogenetic distribution patterns of secondary metabolites in Amycolatopsis.</title>
        <authorList>
            <person name="Adamek M."/>
            <person name="Alanjary M."/>
            <person name="Sales-Ortells H."/>
            <person name="Goodfellow M."/>
            <person name="Bull A.T."/>
            <person name="Kalinowski J."/>
            <person name="Ziemert N."/>
        </authorList>
    </citation>
    <scope>NUCLEOTIDE SEQUENCE [LARGE SCALE GENOMIC DNA]</scope>
    <source>
        <strain evidence="4">H5</strain>
    </source>
</reference>
<feature type="region of interest" description="Disordered" evidence="1">
    <location>
        <begin position="67"/>
        <end position="93"/>
    </location>
</feature>
<dbReference type="Gene3D" id="3.40.50.300">
    <property type="entry name" value="P-loop containing nucleotide triphosphate hydrolases"/>
    <property type="match status" value="1"/>
</dbReference>
<dbReference type="AlphaFoldDB" id="A0A229SKH4"/>
<dbReference type="Pfam" id="PF13560">
    <property type="entry name" value="HTH_31"/>
    <property type="match status" value="1"/>
</dbReference>
<dbReference type="SMART" id="SM00530">
    <property type="entry name" value="HTH_XRE"/>
    <property type="match status" value="1"/>
</dbReference>
<dbReference type="RefSeq" id="WP_093954185.1">
    <property type="nucleotide sequence ID" value="NZ_NMUL01000082.1"/>
</dbReference>
<evidence type="ECO:0000313" key="4">
    <source>
        <dbReference type="Proteomes" id="UP000215199"/>
    </source>
</evidence>
<dbReference type="SMART" id="SM00028">
    <property type="entry name" value="TPR"/>
    <property type="match status" value="3"/>
</dbReference>
<evidence type="ECO:0000313" key="3">
    <source>
        <dbReference type="EMBL" id="OXM59477.1"/>
    </source>
</evidence>
<proteinExistence type="predicted"/>
<dbReference type="PRINTS" id="PR00364">
    <property type="entry name" value="DISEASERSIST"/>
</dbReference>
<organism evidence="3 4">
    <name type="scientific">Amycolatopsis vastitatis</name>
    <dbReference type="NCBI Taxonomy" id="1905142"/>
    <lineage>
        <taxon>Bacteria</taxon>
        <taxon>Bacillati</taxon>
        <taxon>Actinomycetota</taxon>
        <taxon>Actinomycetes</taxon>
        <taxon>Pseudonocardiales</taxon>
        <taxon>Pseudonocardiaceae</taxon>
        <taxon>Amycolatopsis</taxon>
    </lineage>
</organism>
<dbReference type="Pfam" id="PF00931">
    <property type="entry name" value="NB-ARC"/>
    <property type="match status" value="1"/>
</dbReference>
<feature type="domain" description="HTH cro/C1-type" evidence="2">
    <location>
        <begin position="9"/>
        <end position="63"/>
    </location>
</feature>
<dbReference type="OrthoDB" id="4326794at2"/>
<dbReference type="EMBL" id="NMUL01000082">
    <property type="protein sequence ID" value="OXM59477.1"/>
    <property type="molecule type" value="Genomic_DNA"/>
</dbReference>
<dbReference type="InterPro" id="IPR001387">
    <property type="entry name" value="Cro/C1-type_HTH"/>
</dbReference>
<protein>
    <submittedName>
        <fullName evidence="3">XRE family transcriptional regulator</fullName>
    </submittedName>
</protein>
<dbReference type="SUPFAM" id="SSF48452">
    <property type="entry name" value="TPR-like"/>
    <property type="match status" value="1"/>
</dbReference>
<dbReference type="CDD" id="cd00093">
    <property type="entry name" value="HTH_XRE"/>
    <property type="match status" value="1"/>
</dbReference>
<sequence length="771" mass="82273">MTESFGAQLRRYRLAAGLTQEALAERARLSGQAIGALERGDRRFPYRATVDRLSAALDLTDEQQQAFAAVTSRRGTTGASRPEPGAKDPPRQLPGQLAVFAGRDAEVDRLLRLFEEPETAVVAAISGMAGVGKTALAVHIGHLLAPRFPGGQLYLDLLGHAARPTAPIDALDALLRALGDTEPGTPATLQAASAHFRSLLAGKRVLLILDNAPDVEHVAPLLPGTAGSAAIVTSRAVLPTLAQAHQVFVDVLPERAAVELLAATAGPDRVAAEPDAAAAVVRLCGRLPLAIHLAGARLATRPGRPVAHLAERLADEHRCLDELEATPAGVRASFAWSFDQLALGTHPLDRQAARVYPLLSLLDVPDLPTSVVCQLLDLPEQETERLLERLADLHLLEAPAPGRYRLHDLLRRYAGELATAITVPDRAAALTRVLELYATVAWRGMALVSASSHRLDWAAGRAEATAAPALDTPAEAFGWLDTHHPPLVTAVEQAIGIPGVPGDVVASVGLGLFAYYRARARWRDAIRVNEATLTLVSAGSDRAAVATLRNDLGIAAAELTRASGSDDYRRAHDELRQSLADCSRLDDRRYLAACLNNLCFVFSLGNDLDEAVDFGERSLALNRELGMSQAETMTLVNLGVLYGRKGDPQREFAYATEALDVARRTGDDRGMAYAQSRIGVVHQEAGRYEPAVTNLRQSARLWRAAGVRLDEGIALAALGRTLLDMGEPCAAAKVLADAHTLLHQHGGAERETAVLADLELARNAAKCAGEL</sequence>
<dbReference type="InterPro" id="IPR010982">
    <property type="entry name" value="Lambda_DNA-bd_dom_sf"/>
</dbReference>
<accession>A0A229SKH4</accession>
<dbReference type="Gene3D" id="1.25.40.10">
    <property type="entry name" value="Tetratricopeptide repeat domain"/>
    <property type="match status" value="1"/>
</dbReference>
<name>A0A229SKH4_9PSEU</name>
<dbReference type="PANTHER" id="PTHR47691:SF3">
    <property type="entry name" value="HTH-TYPE TRANSCRIPTIONAL REGULATOR RV0890C-RELATED"/>
    <property type="match status" value="1"/>
</dbReference>
<dbReference type="InterPro" id="IPR019734">
    <property type="entry name" value="TPR_rpt"/>
</dbReference>
<dbReference type="GO" id="GO:0003677">
    <property type="term" value="F:DNA binding"/>
    <property type="evidence" value="ECO:0007669"/>
    <property type="project" value="InterPro"/>
</dbReference>
<comment type="caution">
    <text evidence="3">The sequence shown here is derived from an EMBL/GenBank/DDBJ whole genome shotgun (WGS) entry which is preliminary data.</text>
</comment>
<dbReference type="PANTHER" id="PTHR47691">
    <property type="entry name" value="REGULATOR-RELATED"/>
    <property type="match status" value="1"/>
</dbReference>
<dbReference type="SUPFAM" id="SSF52540">
    <property type="entry name" value="P-loop containing nucleoside triphosphate hydrolases"/>
    <property type="match status" value="1"/>
</dbReference>
<dbReference type="SUPFAM" id="SSF47413">
    <property type="entry name" value="lambda repressor-like DNA-binding domains"/>
    <property type="match status" value="1"/>
</dbReference>
<dbReference type="GO" id="GO:0043531">
    <property type="term" value="F:ADP binding"/>
    <property type="evidence" value="ECO:0007669"/>
    <property type="project" value="InterPro"/>
</dbReference>
<dbReference type="PROSITE" id="PS50943">
    <property type="entry name" value="HTH_CROC1"/>
    <property type="match status" value="1"/>
</dbReference>